<dbReference type="GO" id="GO:0005524">
    <property type="term" value="F:ATP binding"/>
    <property type="evidence" value="ECO:0007669"/>
    <property type="project" value="InterPro"/>
</dbReference>
<dbReference type="Gene3D" id="3.40.50.300">
    <property type="entry name" value="P-loop containing nucleotide triphosphate hydrolases"/>
    <property type="match status" value="1"/>
</dbReference>
<dbReference type="GO" id="GO:0016787">
    <property type="term" value="F:hydrolase activity"/>
    <property type="evidence" value="ECO:0007669"/>
    <property type="project" value="UniProtKB-KW"/>
</dbReference>
<accession>A0A813FLU1</accession>
<evidence type="ECO:0000313" key="4">
    <source>
        <dbReference type="EMBL" id="CAE8614711.1"/>
    </source>
</evidence>
<feature type="domain" description="Helicase ATP-binding" evidence="3">
    <location>
        <begin position="1"/>
        <end position="99"/>
    </location>
</feature>
<organism evidence="4 5">
    <name type="scientific">Polarella glacialis</name>
    <name type="common">Dinoflagellate</name>
    <dbReference type="NCBI Taxonomy" id="89957"/>
    <lineage>
        <taxon>Eukaryota</taxon>
        <taxon>Sar</taxon>
        <taxon>Alveolata</taxon>
        <taxon>Dinophyceae</taxon>
        <taxon>Suessiales</taxon>
        <taxon>Suessiaceae</taxon>
        <taxon>Polarella</taxon>
    </lineage>
</organism>
<dbReference type="SUPFAM" id="SSF52540">
    <property type="entry name" value="P-loop containing nucleoside triphosphate hydrolases"/>
    <property type="match status" value="1"/>
</dbReference>
<dbReference type="Pfam" id="PF00270">
    <property type="entry name" value="DEAD"/>
    <property type="match status" value="1"/>
</dbReference>
<sequence length="99" mass="11278">GLSVSVLYGGARRMDQLQALRRQKRTHLIVATTGRLLDFVCDQKAFRLRLCSFFVLDEGDRMLDSGFEEDVARIAAEVRPDRPYYDSSARSVVTWISHA</sequence>
<keyword evidence="5" id="KW-1185">Reference proteome</keyword>
<gene>
    <name evidence="4" type="ORF">PGLA1383_LOCUS32440</name>
</gene>
<evidence type="ECO:0000259" key="3">
    <source>
        <dbReference type="PROSITE" id="PS51192"/>
    </source>
</evidence>
<dbReference type="PROSITE" id="PS51192">
    <property type="entry name" value="HELICASE_ATP_BIND_1"/>
    <property type="match status" value="1"/>
</dbReference>
<dbReference type="GO" id="GO:0004386">
    <property type="term" value="F:helicase activity"/>
    <property type="evidence" value="ECO:0007669"/>
    <property type="project" value="UniProtKB-KW"/>
</dbReference>
<proteinExistence type="predicted"/>
<dbReference type="PANTHER" id="PTHR47958">
    <property type="entry name" value="ATP-DEPENDENT RNA HELICASE DBP3"/>
    <property type="match status" value="1"/>
</dbReference>
<dbReference type="EMBL" id="CAJNNV010025477">
    <property type="protein sequence ID" value="CAE8614711.1"/>
    <property type="molecule type" value="Genomic_DNA"/>
</dbReference>
<keyword evidence="2" id="KW-0547">Nucleotide-binding</keyword>
<dbReference type="InterPro" id="IPR011545">
    <property type="entry name" value="DEAD/DEAH_box_helicase_dom"/>
</dbReference>
<reference evidence="4" key="1">
    <citation type="submission" date="2021-02" db="EMBL/GenBank/DDBJ databases">
        <authorList>
            <person name="Dougan E. K."/>
            <person name="Rhodes N."/>
            <person name="Thang M."/>
            <person name="Chan C."/>
        </authorList>
    </citation>
    <scope>NUCLEOTIDE SEQUENCE</scope>
</reference>
<dbReference type="InterPro" id="IPR027417">
    <property type="entry name" value="P-loop_NTPase"/>
</dbReference>
<evidence type="ECO:0000256" key="1">
    <source>
        <dbReference type="ARBA" id="ARBA00022801"/>
    </source>
</evidence>
<evidence type="ECO:0000256" key="2">
    <source>
        <dbReference type="ARBA" id="ARBA00022806"/>
    </source>
</evidence>
<feature type="non-terminal residue" evidence="4">
    <location>
        <position position="99"/>
    </location>
</feature>
<dbReference type="InterPro" id="IPR014001">
    <property type="entry name" value="Helicase_ATP-bd"/>
</dbReference>
<keyword evidence="2" id="KW-0067">ATP-binding</keyword>
<keyword evidence="1" id="KW-0378">Hydrolase</keyword>
<dbReference type="GO" id="GO:0003676">
    <property type="term" value="F:nucleic acid binding"/>
    <property type="evidence" value="ECO:0007669"/>
    <property type="project" value="InterPro"/>
</dbReference>
<evidence type="ECO:0000313" key="5">
    <source>
        <dbReference type="Proteomes" id="UP000654075"/>
    </source>
</evidence>
<dbReference type="AlphaFoldDB" id="A0A813FLU1"/>
<keyword evidence="2" id="KW-0347">Helicase</keyword>
<dbReference type="OrthoDB" id="196131at2759"/>
<dbReference type="Proteomes" id="UP000654075">
    <property type="component" value="Unassembled WGS sequence"/>
</dbReference>
<comment type="caution">
    <text evidence="4">The sequence shown here is derived from an EMBL/GenBank/DDBJ whole genome shotgun (WGS) entry which is preliminary data.</text>
</comment>
<name>A0A813FLU1_POLGL</name>
<protein>
    <recommendedName>
        <fullName evidence="3">Helicase ATP-binding domain-containing protein</fullName>
    </recommendedName>
</protein>